<dbReference type="EMBL" id="JANJQO010001652">
    <property type="protein sequence ID" value="KAJ2969874.1"/>
    <property type="molecule type" value="Genomic_DNA"/>
</dbReference>
<keyword evidence="2" id="KW-1185">Reference proteome</keyword>
<name>A0ACC1MT68_9HYPO</name>
<gene>
    <name evidence="1" type="ORF">NQ176_g8447</name>
</gene>
<comment type="caution">
    <text evidence="1">The sequence shown here is derived from an EMBL/GenBank/DDBJ whole genome shotgun (WGS) entry which is preliminary data.</text>
</comment>
<dbReference type="Proteomes" id="UP001143910">
    <property type="component" value="Unassembled WGS sequence"/>
</dbReference>
<organism evidence="1 2">
    <name type="scientific">Zarea fungicola</name>
    <dbReference type="NCBI Taxonomy" id="93591"/>
    <lineage>
        <taxon>Eukaryota</taxon>
        <taxon>Fungi</taxon>
        <taxon>Dikarya</taxon>
        <taxon>Ascomycota</taxon>
        <taxon>Pezizomycotina</taxon>
        <taxon>Sordariomycetes</taxon>
        <taxon>Hypocreomycetidae</taxon>
        <taxon>Hypocreales</taxon>
        <taxon>Cordycipitaceae</taxon>
        <taxon>Zarea</taxon>
    </lineage>
</organism>
<evidence type="ECO:0000313" key="2">
    <source>
        <dbReference type="Proteomes" id="UP001143910"/>
    </source>
</evidence>
<protein>
    <submittedName>
        <fullName evidence="1">Uncharacterized protein</fullName>
    </submittedName>
</protein>
<evidence type="ECO:0000313" key="1">
    <source>
        <dbReference type="EMBL" id="KAJ2969874.1"/>
    </source>
</evidence>
<reference evidence="1" key="1">
    <citation type="submission" date="2022-08" db="EMBL/GenBank/DDBJ databases">
        <title>Genome Sequence of Lecanicillium fungicola.</title>
        <authorList>
            <person name="Buettner E."/>
        </authorList>
    </citation>
    <scope>NUCLEOTIDE SEQUENCE</scope>
    <source>
        <strain evidence="1">Babe33</strain>
    </source>
</reference>
<accession>A0ACC1MT68</accession>
<proteinExistence type="predicted"/>
<sequence length="271" mass="30025">MYTRPPHAEKDLAVLRRLIAENPLGSLTTAIESPTYPFLQLSFVPFLFDAPEEGGSRAEGDGDGDGAGDADLGRLRCHLARQNSQSKAIIKALQAQQQQQSGASSGNILGKEVMVVFQPVQGYVTPRFYKETKAATGKVVPTWNYTAVQIYGKAKVFFDPSARESQEFLGKQINDLTNHCETNIMGYTGQGSNPMAWKVSDAPERYIELRKRSLIGLEIIITRMEGKFKMSQDRTDGYIEGVIEGFDELDSETGRCMAGLVQDCHHRKNVK</sequence>